<evidence type="ECO:0000313" key="3">
    <source>
        <dbReference type="Proteomes" id="UP000229757"/>
    </source>
</evidence>
<feature type="domain" description="Fe/B12 periplasmic-binding" evidence="1">
    <location>
        <begin position="46"/>
        <end position="309"/>
    </location>
</feature>
<evidence type="ECO:0000259" key="1">
    <source>
        <dbReference type="PROSITE" id="PS50983"/>
    </source>
</evidence>
<dbReference type="InterPro" id="IPR050902">
    <property type="entry name" value="ABC_Transporter_SBP"/>
</dbReference>
<protein>
    <submittedName>
        <fullName evidence="2">Vitamin B12 ABC transporter, B12-binding protein component BtuF</fullName>
    </submittedName>
</protein>
<dbReference type="GO" id="GO:0071281">
    <property type="term" value="P:cellular response to iron ion"/>
    <property type="evidence" value="ECO:0007669"/>
    <property type="project" value="TreeGrafter"/>
</dbReference>
<proteinExistence type="predicted"/>
<dbReference type="InterPro" id="IPR002491">
    <property type="entry name" value="ABC_transptr_periplasmic_BD"/>
</dbReference>
<sequence>MPLNLTIVAVFAIFFFAGPISAETAYPISRIDGMNKTIRLEREPQNISSKTLFTDEVLTAILPSNRLTSITSLASDPNYSNIADRLPKGVAQLDFYVEPILNNFPDLVFAANWSEINKVTQLRQAGIQVYLVNTPFTLAAIEAEITKLGELLNRSTQAADLIANMQGDLASLAEQKAAIERQQWVALDYNSWGTASGADTTWQAILDGVGLINGTAPYEQGDFGQVAMSKELIIKIDPDVLFLPGGLYGADPASNTFYQQVINDPALADVQAVKNRRVYEIPGALRGTYSHHIVRTIRYVSDQLSHDLP</sequence>
<dbReference type="AlphaFoldDB" id="A0A2K8KTH4"/>
<dbReference type="OrthoDB" id="9775594at2"/>
<accession>A0A2K8KTH4</accession>
<dbReference type="PANTHER" id="PTHR30535">
    <property type="entry name" value="VITAMIN B12-BINDING PROTEIN"/>
    <property type="match status" value="1"/>
</dbReference>
<reference evidence="2 3" key="1">
    <citation type="journal article" date="2017" name="Environ. Microbiol.">
        <title>Genomic and physiological analyses of 'Reinekea forsetii' reveal a versatile opportunistic lifestyle during spring algae blooms.</title>
        <authorList>
            <person name="Avci B."/>
            <person name="Hahnke R.L."/>
            <person name="Chafee M."/>
            <person name="Fischer T."/>
            <person name="Gruber-Vodicka H."/>
            <person name="Tegetmeyer H.E."/>
            <person name="Harder J."/>
            <person name="Fuchs B.M."/>
            <person name="Amann R.I."/>
            <person name="Teeling H."/>
        </authorList>
    </citation>
    <scope>NUCLEOTIDE SEQUENCE [LARGE SCALE GENOMIC DNA]</scope>
    <source>
        <strain evidence="2 3">Hel1_31_D35</strain>
    </source>
</reference>
<dbReference type="KEGG" id="rfo:REIFOR_02909"/>
<dbReference type="PROSITE" id="PS50983">
    <property type="entry name" value="FE_B12_PBP"/>
    <property type="match status" value="1"/>
</dbReference>
<dbReference type="Pfam" id="PF01497">
    <property type="entry name" value="Peripla_BP_2"/>
    <property type="match status" value="1"/>
</dbReference>
<dbReference type="Proteomes" id="UP000229757">
    <property type="component" value="Chromosome"/>
</dbReference>
<name>A0A2K8KTH4_9GAMM</name>
<keyword evidence="3" id="KW-1185">Reference proteome</keyword>
<evidence type="ECO:0000313" key="2">
    <source>
        <dbReference type="EMBL" id="ATX78030.1"/>
    </source>
</evidence>
<dbReference type="PANTHER" id="PTHR30535:SF34">
    <property type="entry name" value="MOLYBDATE-BINDING PROTEIN MOLA"/>
    <property type="match status" value="1"/>
</dbReference>
<dbReference type="RefSeq" id="WP_100258247.1">
    <property type="nucleotide sequence ID" value="NZ_CP011797.1"/>
</dbReference>
<dbReference type="EMBL" id="CP011797">
    <property type="protein sequence ID" value="ATX78030.1"/>
    <property type="molecule type" value="Genomic_DNA"/>
</dbReference>
<dbReference type="Gene3D" id="3.40.50.1980">
    <property type="entry name" value="Nitrogenase molybdenum iron protein domain"/>
    <property type="match status" value="2"/>
</dbReference>
<organism evidence="2 3">
    <name type="scientific">Reinekea forsetii</name>
    <dbReference type="NCBI Taxonomy" id="1336806"/>
    <lineage>
        <taxon>Bacteria</taxon>
        <taxon>Pseudomonadati</taxon>
        <taxon>Pseudomonadota</taxon>
        <taxon>Gammaproteobacteria</taxon>
        <taxon>Oceanospirillales</taxon>
        <taxon>Saccharospirillaceae</taxon>
        <taxon>Reinekea</taxon>
    </lineage>
</organism>
<dbReference type="SUPFAM" id="SSF53807">
    <property type="entry name" value="Helical backbone' metal receptor"/>
    <property type="match status" value="1"/>
</dbReference>
<gene>
    <name evidence="2" type="primary">btuF</name>
    <name evidence="2" type="ORF">REIFOR_02909</name>
</gene>